<dbReference type="Gene3D" id="1.10.1130.10">
    <property type="entry name" value="Flavocytochrome C3, Chain A"/>
    <property type="match status" value="1"/>
</dbReference>
<keyword evidence="5" id="KW-0349">Heme</keyword>
<evidence type="ECO:0000256" key="4">
    <source>
        <dbReference type="ARBA" id="ARBA00022448"/>
    </source>
</evidence>
<dbReference type="EMBL" id="JBHSWE010000001">
    <property type="protein sequence ID" value="MFC6672449.1"/>
    <property type="molecule type" value="Genomic_DNA"/>
</dbReference>
<evidence type="ECO:0000256" key="7">
    <source>
        <dbReference type="ARBA" id="ARBA00022729"/>
    </source>
</evidence>
<evidence type="ECO:0000256" key="1">
    <source>
        <dbReference type="ARBA" id="ARBA00004418"/>
    </source>
</evidence>
<dbReference type="InterPro" id="IPR005591">
    <property type="entry name" value="NapB"/>
</dbReference>
<dbReference type="Pfam" id="PF03892">
    <property type="entry name" value="NapB"/>
    <property type="match status" value="1"/>
</dbReference>
<evidence type="ECO:0000313" key="12">
    <source>
        <dbReference type="EMBL" id="MFC6672449.1"/>
    </source>
</evidence>
<dbReference type="Proteomes" id="UP001596422">
    <property type="component" value="Unassembled WGS sequence"/>
</dbReference>
<keyword evidence="4" id="KW-0813">Transport</keyword>
<name>A0ABW2A590_9GAMM</name>
<keyword evidence="13" id="KW-1185">Reference proteome</keyword>
<comment type="similarity">
    <text evidence="2">Belongs to the NapB family.</text>
</comment>
<gene>
    <name evidence="12" type="ORF">ACFQDL_22070</name>
</gene>
<dbReference type="InterPro" id="IPR036280">
    <property type="entry name" value="Multihaem_cyt_sf"/>
</dbReference>
<evidence type="ECO:0000256" key="11">
    <source>
        <dbReference type="ARBA" id="ARBA00031832"/>
    </source>
</evidence>
<keyword evidence="6" id="KW-0479">Metal-binding</keyword>
<keyword evidence="10" id="KW-0408">Iron</keyword>
<keyword evidence="7" id="KW-0732">Signal</keyword>
<accession>A0ABW2A590</accession>
<evidence type="ECO:0000256" key="9">
    <source>
        <dbReference type="ARBA" id="ARBA00022982"/>
    </source>
</evidence>
<evidence type="ECO:0000256" key="6">
    <source>
        <dbReference type="ARBA" id="ARBA00022723"/>
    </source>
</evidence>
<protein>
    <recommendedName>
        <fullName evidence="3">Periplasmic nitrate reductase, electron transfer subunit</fullName>
    </recommendedName>
    <alternativeName>
        <fullName evidence="11">Diheme cytochrome c NapB</fullName>
    </alternativeName>
</protein>
<keyword evidence="9" id="KW-0249">Electron transport</keyword>
<proteinExistence type="inferred from homology"/>
<evidence type="ECO:0000256" key="8">
    <source>
        <dbReference type="ARBA" id="ARBA00022764"/>
    </source>
</evidence>
<evidence type="ECO:0000256" key="2">
    <source>
        <dbReference type="ARBA" id="ARBA00007368"/>
    </source>
</evidence>
<dbReference type="PANTHER" id="PTHR38604:SF1">
    <property type="entry name" value="PERIPLASMIC NITRATE REDUCTASE, ELECTRON TRANSFER SUBUNIT"/>
    <property type="match status" value="1"/>
</dbReference>
<organism evidence="12 13">
    <name type="scientific">Marinobacterium aestuariivivens</name>
    <dbReference type="NCBI Taxonomy" id="1698799"/>
    <lineage>
        <taxon>Bacteria</taxon>
        <taxon>Pseudomonadati</taxon>
        <taxon>Pseudomonadota</taxon>
        <taxon>Gammaproteobacteria</taxon>
        <taxon>Oceanospirillales</taxon>
        <taxon>Oceanospirillaceae</taxon>
        <taxon>Marinobacterium</taxon>
    </lineage>
</organism>
<keyword evidence="8" id="KW-0574">Periplasm</keyword>
<comment type="caution">
    <text evidence="12">The sequence shown here is derived from an EMBL/GenBank/DDBJ whole genome shotgun (WGS) entry which is preliminary data.</text>
</comment>
<reference evidence="13" key="1">
    <citation type="journal article" date="2019" name="Int. J. Syst. Evol. Microbiol.">
        <title>The Global Catalogue of Microorganisms (GCM) 10K type strain sequencing project: providing services to taxonomists for standard genome sequencing and annotation.</title>
        <authorList>
            <consortium name="The Broad Institute Genomics Platform"/>
            <consortium name="The Broad Institute Genome Sequencing Center for Infectious Disease"/>
            <person name="Wu L."/>
            <person name="Ma J."/>
        </authorList>
    </citation>
    <scope>NUCLEOTIDE SEQUENCE [LARGE SCALE GENOMIC DNA]</scope>
    <source>
        <strain evidence="13">NBRC 111756</strain>
    </source>
</reference>
<evidence type="ECO:0000256" key="5">
    <source>
        <dbReference type="ARBA" id="ARBA00022617"/>
    </source>
</evidence>
<evidence type="ECO:0000256" key="10">
    <source>
        <dbReference type="ARBA" id="ARBA00023004"/>
    </source>
</evidence>
<dbReference type="PANTHER" id="PTHR38604">
    <property type="entry name" value="PERIPLASMIC NITRATE REDUCTASE, ELECTRON TRANSFER SUBUNIT"/>
    <property type="match status" value="1"/>
</dbReference>
<dbReference type="SUPFAM" id="SSF48695">
    <property type="entry name" value="Multiheme cytochromes"/>
    <property type="match status" value="1"/>
</dbReference>
<dbReference type="RefSeq" id="WP_379910886.1">
    <property type="nucleotide sequence ID" value="NZ_JBHSWE010000001.1"/>
</dbReference>
<sequence>MNSKALISASGIGPAVLAFSLAGIAQPYPDTPGPDGVRKGGTLFETLPAPRIQDPVNVDTRRVRAYPEQPPTIPHTVRDYQIDLNSNQCMNCHTRIQTAVSGAPMISITHFMDRDFQVLAAVAPRRYFCMQCHVPQSEAPLAVGNTFKDVDILLRNGDDSEGEAP</sequence>
<evidence type="ECO:0000313" key="13">
    <source>
        <dbReference type="Proteomes" id="UP001596422"/>
    </source>
</evidence>
<comment type="subcellular location">
    <subcellularLocation>
        <location evidence="1">Periplasm</location>
    </subcellularLocation>
</comment>
<evidence type="ECO:0000256" key="3">
    <source>
        <dbReference type="ARBA" id="ARBA00013773"/>
    </source>
</evidence>